<feature type="compositionally biased region" description="Basic and acidic residues" evidence="1">
    <location>
        <begin position="1"/>
        <end position="12"/>
    </location>
</feature>
<sequence>MTKEIKRGKEKATGVVTSCAEADEHHGKDDHGDQHRKQLMAEERAPAPLLLHLLSVLCRVSLLSLSLSTEQAHVLLSGTYTKRASSFTSAVRATHLDPFIFEMNRQDRELHIILIKKHSS</sequence>
<dbReference type="Proteomes" id="UP000275267">
    <property type="component" value="Unassembled WGS sequence"/>
</dbReference>
<organism evidence="2 3">
    <name type="scientific">Panicum miliaceum</name>
    <name type="common">Proso millet</name>
    <name type="synonym">Broomcorn millet</name>
    <dbReference type="NCBI Taxonomy" id="4540"/>
    <lineage>
        <taxon>Eukaryota</taxon>
        <taxon>Viridiplantae</taxon>
        <taxon>Streptophyta</taxon>
        <taxon>Embryophyta</taxon>
        <taxon>Tracheophyta</taxon>
        <taxon>Spermatophyta</taxon>
        <taxon>Magnoliopsida</taxon>
        <taxon>Liliopsida</taxon>
        <taxon>Poales</taxon>
        <taxon>Poaceae</taxon>
        <taxon>PACMAD clade</taxon>
        <taxon>Panicoideae</taxon>
        <taxon>Panicodae</taxon>
        <taxon>Paniceae</taxon>
        <taxon>Panicinae</taxon>
        <taxon>Panicum</taxon>
        <taxon>Panicum sect. Panicum</taxon>
    </lineage>
</organism>
<evidence type="ECO:0000313" key="2">
    <source>
        <dbReference type="EMBL" id="RLM50088.1"/>
    </source>
</evidence>
<evidence type="ECO:0000256" key="1">
    <source>
        <dbReference type="SAM" id="MobiDB-lite"/>
    </source>
</evidence>
<name>A0A3L6P9J9_PANMI</name>
<accession>A0A3L6P9J9</accession>
<reference evidence="3" key="1">
    <citation type="journal article" date="2019" name="Nat. Commun.">
        <title>The genome of broomcorn millet.</title>
        <authorList>
            <person name="Zou C."/>
            <person name="Miki D."/>
            <person name="Li D."/>
            <person name="Tang Q."/>
            <person name="Xiao L."/>
            <person name="Rajput S."/>
            <person name="Deng P."/>
            <person name="Jia W."/>
            <person name="Huang R."/>
            <person name="Zhang M."/>
            <person name="Sun Y."/>
            <person name="Hu J."/>
            <person name="Fu X."/>
            <person name="Schnable P.S."/>
            <person name="Li F."/>
            <person name="Zhang H."/>
            <person name="Feng B."/>
            <person name="Zhu X."/>
            <person name="Liu R."/>
            <person name="Schnable J.C."/>
            <person name="Zhu J.-K."/>
            <person name="Zhang H."/>
        </authorList>
    </citation>
    <scope>NUCLEOTIDE SEQUENCE [LARGE SCALE GENOMIC DNA]</scope>
</reference>
<gene>
    <name evidence="2" type="ORF">C2845_PMPSC052029</name>
</gene>
<dbReference type="EMBL" id="PQIB02000452">
    <property type="protein sequence ID" value="RLM50088.1"/>
    <property type="molecule type" value="Genomic_DNA"/>
</dbReference>
<proteinExistence type="predicted"/>
<protein>
    <submittedName>
        <fullName evidence="2">Uncharacterized protein</fullName>
    </submittedName>
</protein>
<evidence type="ECO:0000313" key="3">
    <source>
        <dbReference type="Proteomes" id="UP000275267"/>
    </source>
</evidence>
<feature type="region of interest" description="Disordered" evidence="1">
    <location>
        <begin position="1"/>
        <end position="35"/>
    </location>
</feature>
<keyword evidence="3" id="KW-1185">Reference proteome</keyword>
<feature type="compositionally biased region" description="Basic and acidic residues" evidence="1">
    <location>
        <begin position="22"/>
        <end position="35"/>
    </location>
</feature>
<dbReference type="AlphaFoldDB" id="A0A3L6P9J9"/>
<comment type="caution">
    <text evidence="2">The sequence shown here is derived from an EMBL/GenBank/DDBJ whole genome shotgun (WGS) entry which is preliminary data.</text>
</comment>